<dbReference type="GO" id="GO:0005774">
    <property type="term" value="C:vacuolar membrane"/>
    <property type="evidence" value="ECO:0007669"/>
    <property type="project" value="UniProtKB-SubCell"/>
</dbReference>
<evidence type="ECO:0000256" key="3">
    <source>
        <dbReference type="ARBA" id="ARBA00004906"/>
    </source>
</evidence>
<evidence type="ECO:0000256" key="10">
    <source>
        <dbReference type="ARBA" id="ARBA00026209"/>
    </source>
</evidence>
<dbReference type="SUPFAM" id="SSF48371">
    <property type="entry name" value="ARM repeat"/>
    <property type="match status" value="2"/>
</dbReference>
<feature type="repeat" description="ARM" evidence="11">
    <location>
        <begin position="591"/>
        <end position="634"/>
    </location>
</feature>
<comment type="pathway">
    <text evidence="3">Protein modification; protein ubiquitination.</text>
</comment>
<dbReference type="Gene3D" id="1.25.10.10">
    <property type="entry name" value="Leucine-rich Repeat Variant"/>
    <property type="match status" value="2"/>
</dbReference>
<dbReference type="InterPro" id="IPR059179">
    <property type="entry name" value="MLKL-like_MCAfunc"/>
</dbReference>
<dbReference type="Gene3D" id="1.20.930.20">
    <property type="entry name" value="Adaptor protein Cbl, N-terminal domain"/>
    <property type="match status" value="1"/>
</dbReference>
<comment type="subcellular location">
    <subcellularLocation>
        <location evidence="2">Vacuole membrane</location>
        <topology evidence="2">Lipid-anchor</topology>
    </subcellularLocation>
</comment>
<dbReference type="PROSITE" id="PS50176">
    <property type="entry name" value="ARM_REPEAT"/>
    <property type="match status" value="4"/>
</dbReference>
<protein>
    <recommendedName>
        <fullName evidence="10">Vacuolar protein 8</fullName>
        <ecNumber evidence="5">2.3.2.27</ecNumber>
    </recommendedName>
</protein>
<dbReference type="AlphaFoldDB" id="A0ABD1YVE3"/>
<keyword evidence="8" id="KW-0472">Membrane</keyword>
<dbReference type="PANTHER" id="PTHR47249">
    <property type="entry name" value="VACUOLAR PROTEIN 8"/>
    <property type="match status" value="1"/>
</dbReference>
<dbReference type="CDD" id="cd21037">
    <property type="entry name" value="MLKL_NTD"/>
    <property type="match status" value="1"/>
</dbReference>
<evidence type="ECO:0000256" key="8">
    <source>
        <dbReference type="ARBA" id="ARBA00023136"/>
    </source>
</evidence>
<feature type="repeat" description="ARM" evidence="11">
    <location>
        <begin position="721"/>
        <end position="766"/>
    </location>
</feature>
<evidence type="ECO:0000256" key="6">
    <source>
        <dbReference type="ARBA" id="ARBA00022554"/>
    </source>
</evidence>
<name>A0ABD1YVE3_9MARC</name>
<comment type="caution">
    <text evidence="13">The sequence shown here is derived from an EMBL/GenBank/DDBJ whole genome shotgun (WGS) entry which is preliminary data.</text>
</comment>
<feature type="repeat" description="ARM" evidence="11">
    <location>
        <begin position="766"/>
        <end position="804"/>
    </location>
</feature>
<dbReference type="InterPro" id="IPR000225">
    <property type="entry name" value="Armadillo"/>
</dbReference>
<dbReference type="GO" id="GO:0061630">
    <property type="term" value="F:ubiquitin protein ligase activity"/>
    <property type="evidence" value="ECO:0007669"/>
    <property type="project" value="UniProtKB-EC"/>
</dbReference>
<dbReference type="PANTHER" id="PTHR47249:SF1">
    <property type="entry name" value="VACUOLAR PROTEIN 8"/>
    <property type="match status" value="1"/>
</dbReference>
<evidence type="ECO:0000256" key="7">
    <source>
        <dbReference type="ARBA" id="ARBA00022737"/>
    </source>
</evidence>
<evidence type="ECO:0000256" key="2">
    <source>
        <dbReference type="ARBA" id="ARBA00004592"/>
    </source>
</evidence>
<evidence type="ECO:0000259" key="12">
    <source>
        <dbReference type="Pfam" id="PF04564"/>
    </source>
</evidence>
<evidence type="ECO:0000256" key="1">
    <source>
        <dbReference type="ARBA" id="ARBA00000900"/>
    </source>
</evidence>
<dbReference type="EC" id="2.3.2.27" evidence="5"/>
<comment type="catalytic activity">
    <reaction evidence="1">
        <text>S-ubiquitinyl-[E2 ubiquitin-conjugating enzyme]-L-cysteine + [acceptor protein]-L-lysine = [E2 ubiquitin-conjugating enzyme]-L-cysteine + N(6)-ubiquitinyl-[acceptor protein]-L-lysine.</text>
        <dbReference type="EC" id="2.3.2.27"/>
    </reaction>
</comment>
<dbReference type="EMBL" id="JBHFFA010000003">
    <property type="protein sequence ID" value="KAL2633352.1"/>
    <property type="molecule type" value="Genomic_DNA"/>
</dbReference>
<feature type="repeat" description="ARM" evidence="11">
    <location>
        <begin position="678"/>
        <end position="721"/>
    </location>
</feature>
<evidence type="ECO:0000313" key="13">
    <source>
        <dbReference type="EMBL" id="KAL2633352.1"/>
    </source>
</evidence>
<keyword evidence="7" id="KW-0677">Repeat</keyword>
<dbReference type="InterPro" id="IPR011989">
    <property type="entry name" value="ARM-like"/>
</dbReference>
<evidence type="ECO:0000256" key="5">
    <source>
        <dbReference type="ARBA" id="ARBA00012483"/>
    </source>
</evidence>
<dbReference type="Pfam" id="PF04564">
    <property type="entry name" value="U-box"/>
    <property type="match status" value="1"/>
</dbReference>
<evidence type="ECO:0000313" key="14">
    <source>
        <dbReference type="Proteomes" id="UP001605036"/>
    </source>
</evidence>
<dbReference type="SMART" id="SM00185">
    <property type="entry name" value="ARM"/>
    <property type="match status" value="11"/>
</dbReference>
<keyword evidence="14" id="KW-1185">Reference proteome</keyword>
<gene>
    <name evidence="13" type="ORF">R1flu_004831</name>
</gene>
<feature type="domain" description="U-box" evidence="12">
    <location>
        <begin position="285"/>
        <end position="330"/>
    </location>
</feature>
<dbReference type="InterPro" id="IPR045156">
    <property type="entry name" value="Vac8"/>
</dbReference>
<evidence type="ECO:0000256" key="4">
    <source>
        <dbReference type="ARBA" id="ARBA00005462"/>
    </source>
</evidence>
<comment type="similarity">
    <text evidence="4">Belongs to the beta-catenin family.</text>
</comment>
<evidence type="ECO:0000256" key="9">
    <source>
        <dbReference type="ARBA" id="ARBA00023288"/>
    </source>
</evidence>
<sequence>MRVEAQSIFSLNVTSSLDCKVSTSTGSLPVIGCSGAAHSCFDFGPDRATDHHCPIPAASMAPEEFALGLVSEAASNLIQHLMEVRFAKQHSKLIVRKIDLIVTSLNSHVHLLKQKLPAKVYGEALGSLTEKLKEATEYVQSRQKQGGFQTMWDDQETEEELESIRQRLVSSFQMAVFITVLDVAVEGSQKTEQFEFRMMELSSAYSVDSGAVSREIRELLRPLVIGKRKQDEKLEEIFALVKDLERSEGNEDAERFFNVVLQSIESLTLIQENAVDIVITEDDVDEFYDPITCELMCDPVKGSDGRTYDRWTIIDNDITQSPFDPRNDRPFEILCDDINVRGRLFKKFHATGVETKFRERRQAYRNQAFQLTKDGHDAEALIALENVLKWAYNDKVCQELRDAIAPRVNRQLAKPIQKTSSSAHLEKVKQRVQWETLQDHLVRIEEDMTTKGKSIPDQLLESLIRLLPEKTIKSEGVQYEVVRAFALLCQYPSNWKKVAAYPGALKKLVSLLLPDVPRSLLYEAVRAFRSLTGAPENRLKLATYPGAVDNLMELMAEGSGISENIQVHVIAAFLNLTVAQETGTGIISCPSVLARLVDLLTRDVAASIQAEAAKAFRNLAAEPENMAKMAAYPGALHAIVRLMAKEVPVAIQFEAVTGFYYLTWSDSKTRKMLLDFPGALERLVDLLSSDVPLRVQSEAAKALQNLSSSASNISKVVAHPGAFQGLVELLSRQEQVSESLQLPATVTLSNILTAEDHYEKLITFPGALDTLLRLLGKDIPISVQVEAVKALRTLSSAPQNLTMIFTHPLSLPGLVSMLSPDALEEAQLYAATTFANLALAEKYRSPIVSLPGFLERMVKLLSADVPPGLQIEASKCLVNVCLENEKNKVKIANFPGALEKLVGLLSIEVPEVQFQVARVYAVLATAEKNKKKLASYPGALKKLEELLAENINDELHFRAQRALNILTTDPEKSDKKWWNKLVKN</sequence>
<accession>A0ABD1YVE3</accession>
<dbReference type="InterPro" id="IPR013083">
    <property type="entry name" value="Znf_RING/FYVE/PHD"/>
</dbReference>
<keyword evidence="9" id="KW-0449">Lipoprotein</keyword>
<evidence type="ECO:0000256" key="11">
    <source>
        <dbReference type="PROSITE-ProRule" id="PRU00259"/>
    </source>
</evidence>
<reference evidence="13 14" key="1">
    <citation type="submission" date="2024-09" db="EMBL/GenBank/DDBJ databases">
        <title>Chromosome-scale assembly of Riccia fluitans.</title>
        <authorList>
            <person name="Paukszto L."/>
            <person name="Sawicki J."/>
            <person name="Karawczyk K."/>
            <person name="Piernik-Szablinska J."/>
            <person name="Szczecinska M."/>
            <person name="Mazdziarz M."/>
        </authorList>
    </citation>
    <scope>NUCLEOTIDE SEQUENCE [LARGE SCALE GENOMIC DNA]</scope>
    <source>
        <strain evidence="13">Rf_01</strain>
        <tissue evidence="13">Aerial parts of the thallus</tissue>
    </source>
</reference>
<dbReference type="InterPro" id="IPR016024">
    <property type="entry name" value="ARM-type_fold"/>
</dbReference>
<dbReference type="Proteomes" id="UP001605036">
    <property type="component" value="Unassembled WGS sequence"/>
</dbReference>
<dbReference type="InterPro" id="IPR036537">
    <property type="entry name" value="Adaptor_Cbl_N_dom_sf"/>
</dbReference>
<dbReference type="SUPFAM" id="SSF57850">
    <property type="entry name" value="RING/U-box"/>
    <property type="match status" value="1"/>
</dbReference>
<dbReference type="InterPro" id="IPR003613">
    <property type="entry name" value="Ubox_domain"/>
</dbReference>
<dbReference type="Gene3D" id="3.30.40.10">
    <property type="entry name" value="Zinc/RING finger domain, C3HC4 (zinc finger)"/>
    <property type="match status" value="1"/>
</dbReference>
<organism evidence="13 14">
    <name type="scientific">Riccia fluitans</name>
    <dbReference type="NCBI Taxonomy" id="41844"/>
    <lineage>
        <taxon>Eukaryota</taxon>
        <taxon>Viridiplantae</taxon>
        <taxon>Streptophyta</taxon>
        <taxon>Embryophyta</taxon>
        <taxon>Marchantiophyta</taxon>
        <taxon>Marchantiopsida</taxon>
        <taxon>Marchantiidae</taxon>
        <taxon>Marchantiales</taxon>
        <taxon>Ricciaceae</taxon>
        <taxon>Riccia</taxon>
    </lineage>
</organism>
<dbReference type="Pfam" id="PF00514">
    <property type="entry name" value="Arm"/>
    <property type="match status" value="1"/>
</dbReference>
<proteinExistence type="inferred from homology"/>
<keyword evidence="6" id="KW-0926">Vacuole</keyword>